<feature type="coiled-coil region" evidence="1">
    <location>
        <begin position="428"/>
        <end position="490"/>
    </location>
</feature>
<keyword evidence="2" id="KW-0812">Transmembrane</keyword>
<dbReference type="InterPro" id="IPR016032">
    <property type="entry name" value="Sig_transdc_resp-reg_C-effctor"/>
</dbReference>
<dbReference type="InterPro" id="IPR011990">
    <property type="entry name" value="TPR-like_helical_dom_sf"/>
</dbReference>
<evidence type="ECO:0000256" key="1">
    <source>
        <dbReference type="SAM" id="Coils"/>
    </source>
</evidence>
<evidence type="ECO:0000313" key="4">
    <source>
        <dbReference type="Proteomes" id="UP000650994"/>
    </source>
</evidence>
<protein>
    <recommendedName>
        <fullName evidence="5">Tetratricopeptide repeat-containing protein</fullName>
    </recommendedName>
</protein>
<reference evidence="4" key="1">
    <citation type="journal article" date="2019" name="Int. J. Syst. Evol. Microbiol.">
        <title>The Global Catalogue of Microorganisms (GCM) 10K type strain sequencing project: providing services to taxonomists for standard genome sequencing and annotation.</title>
        <authorList>
            <consortium name="The Broad Institute Genomics Platform"/>
            <consortium name="The Broad Institute Genome Sequencing Center for Infectious Disease"/>
            <person name="Wu L."/>
            <person name="Ma J."/>
        </authorList>
    </citation>
    <scope>NUCLEOTIDE SEQUENCE [LARGE SCALE GENOMIC DNA]</scope>
    <source>
        <strain evidence="4">CGMCC 1.12707</strain>
    </source>
</reference>
<keyword evidence="4" id="KW-1185">Reference proteome</keyword>
<sequence>MKIILLFFPIIIFLKLYLENIMRNSFIVLFFIFSISIIFSSFSTSIRTEDIVLLDYVIKQSKESKDSASLKVRFDEYKKNANPFIAKNLDIIYKVQLAKIYTQEIDKLNPKSQQLLFEALKQAKKEELTNLYSWLNTEIGFYYYTFSNYEKAYPYFMESSKLLDTEELQYIFQKSETFKKNAFFFMNVKELNKAEKYLHLALKYTSKSDKEYGTILNAIGHIYIDKKNYKKANHYFELTKNNALRNDDEIRYAKALGDIALININDKDYNLAIKNLKENIAISERENDPRNLMFAKIRLGKLYLKLNEVNLAKDILNEAQIYASTKNHLNSFEHDIYSLLLEIAVKTKSDNEELIARRKLDELDKSLKITDGENVINEINWNIQKQNFNYQYEAEKIKSEKSVLLRNTLIVIAFLLILIIIFVYISSKRRIKIQHSAYENKVLSLKNEKLKSDNKLNKTTNTLNSYKDYLLERNRQIEVLNNEITKAKNSSTVSHLEEEKGELNKLLDSHLMTDENWINFKNSFTKEQKSFVDFLHNNFSDLTESNLRIIFLMKLDLRNHEISQLLGISIDSVKKAKQRLKKKYDNFHLIYNETIK</sequence>
<evidence type="ECO:0008006" key="5">
    <source>
        <dbReference type="Google" id="ProtNLM"/>
    </source>
</evidence>
<name>A0ABQ1TTU7_9FLAO</name>
<dbReference type="SUPFAM" id="SSF46894">
    <property type="entry name" value="C-terminal effector domain of the bipartite response regulators"/>
    <property type="match status" value="1"/>
</dbReference>
<dbReference type="Proteomes" id="UP000650994">
    <property type="component" value="Unassembled WGS sequence"/>
</dbReference>
<keyword evidence="2" id="KW-0472">Membrane</keyword>
<keyword evidence="2" id="KW-1133">Transmembrane helix</keyword>
<organism evidence="3 4">
    <name type="scientific">Chishuiella changwenlii</name>
    <dbReference type="NCBI Taxonomy" id="1434701"/>
    <lineage>
        <taxon>Bacteria</taxon>
        <taxon>Pseudomonadati</taxon>
        <taxon>Bacteroidota</taxon>
        <taxon>Flavobacteriia</taxon>
        <taxon>Flavobacteriales</taxon>
        <taxon>Weeksellaceae</taxon>
        <taxon>Chishuiella</taxon>
    </lineage>
</organism>
<comment type="caution">
    <text evidence="3">The sequence shown here is derived from an EMBL/GenBank/DDBJ whole genome shotgun (WGS) entry which is preliminary data.</text>
</comment>
<feature type="transmembrane region" description="Helical" evidence="2">
    <location>
        <begin position="404"/>
        <end position="425"/>
    </location>
</feature>
<proteinExistence type="predicted"/>
<evidence type="ECO:0000313" key="3">
    <source>
        <dbReference type="EMBL" id="GGF01129.1"/>
    </source>
</evidence>
<gene>
    <name evidence="3" type="ORF">GCM10010984_18260</name>
</gene>
<keyword evidence="1" id="KW-0175">Coiled coil</keyword>
<dbReference type="EMBL" id="BMFL01000011">
    <property type="protein sequence ID" value="GGF01129.1"/>
    <property type="molecule type" value="Genomic_DNA"/>
</dbReference>
<dbReference type="Gene3D" id="1.25.40.10">
    <property type="entry name" value="Tetratricopeptide repeat domain"/>
    <property type="match status" value="1"/>
</dbReference>
<evidence type="ECO:0000256" key="2">
    <source>
        <dbReference type="SAM" id="Phobius"/>
    </source>
</evidence>
<accession>A0ABQ1TTU7</accession>
<feature type="transmembrane region" description="Helical" evidence="2">
    <location>
        <begin position="28"/>
        <end position="46"/>
    </location>
</feature>
<dbReference type="SUPFAM" id="SSF48452">
    <property type="entry name" value="TPR-like"/>
    <property type="match status" value="1"/>
</dbReference>